<dbReference type="OrthoDB" id="7767057at2"/>
<reference evidence="2 3" key="1">
    <citation type="submission" date="2019-11" db="EMBL/GenBank/DDBJ databases">
        <authorList>
            <person name="Dong K."/>
        </authorList>
    </citation>
    <scope>NUCLEOTIDE SEQUENCE [LARGE SCALE GENOMIC DNA]</scope>
    <source>
        <strain evidence="2 3">JCM 17370</strain>
    </source>
</reference>
<feature type="chain" id="PRO_5032466027" description="YncE family protein" evidence="1">
    <location>
        <begin position="28"/>
        <end position="379"/>
    </location>
</feature>
<dbReference type="EMBL" id="WMIF01000033">
    <property type="protein sequence ID" value="MTH36289.1"/>
    <property type="molecule type" value="Genomic_DNA"/>
</dbReference>
<dbReference type="InterPro" id="IPR011048">
    <property type="entry name" value="Haem_d1_sf"/>
</dbReference>
<dbReference type="AlphaFoldDB" id="A0A844H5L1"/>
<keyword evidence="1" id="KW-0732">Signal</keyword>
<organism evidence="2 3">
    <name type="scientific">Paracoccus limosus</name>
    <dbReference type="NCBI Taxonomy" id="913252"/>
    <lineage>
        <taxon>Bacteria</taxon>
        <taxon>Pseudomonadati</taxon>
        <taxon>Pseudomonadota</taxon>
        <taxon>Alphaproteobacteria</taxon>
        <taxon>Rhodobacterales</taxon>
        <taxon>Paracoccaceae</taxon>
        <taxon>Paracoccus</taxon>
    </lineage>
</organism>
<gene>
    <name evidence="2" type="ORF">GL279_16965</name>
</gene>
<dbReference type="PANTHER" id="PTHR47197">
    <property type="entry name" value="PROTEIN NIRF"/>
    <property type="match status" value="1"/>
</dbReference>
<evidence type="ECO:0000256" key="1">
    <source>
        <dbReference type="SAM" id="SignalP"/>
    </source>
</evidence>
<comment type="caution">
    <text evidence="2">The sequence shown here is derived from an EMBL/GenBank/DDBJ whole genome shotgun (WGS) entry which is preliminary data.</text>
</comment>
<protein>
    <recommendedName>
        <fullName evidence="4">YncE family protein</fullName>
    </recommendedName>
</protein>
<feature type="signal peptide" evidence="1">
    <location>
        <begin position="1"/>
        <end position="27"/>
    </location>
</feature>
<sequence length="379" mass="40376">MKPFRTSLTAVALVLVQPLSLAGGAWAQELMTPAEYAGAALRQDAIHGAYELLDAPELGLVFVASAPSFEPGASGAVYALDRDDLSIKRRIQLPRRAFALAMDHDSGRLYVGNTLDGAVTVIDAQSGVITGQAQLGQKHGEGFEHSRMVAVDPKTHQIYVTSPTEKGALWIMDPQTGALGKRVDNSGLWSAGLAIDSDKGRVYVGGGGIEEIGVFDAASGEQVARFSTGDTTSAGKDDSKHFFVNLALDAKGGRLFAADASSEQVYVFDTASGKVTGKVETGPGTLDVAYNPARDEIYVTTRGVSREDTKGTGKLMVIDGKDLTVRRALSLPVHPNSLEVSQDGKLLFVTVKVPHDEAHPDFYKDQVDSVVRFDLSRLD</sequence>
<dbReference type="InterPro" id="IPR015943">
    <property type="entry name" value="WD40/YVTN_repeat-like_dom_sf"/>
</dbReference>
<evidence type="ECO:0000313" key="3">
    <source>
        <dbReference type="Proteomes" id="UP000442533"/>
    </source>
</evidence>
<dbReference type="PANTHER" id="PTHR47197:SF3">
    <property type="entry name" value="DIHYDRO-HEME D1 DEHYDROGENASE"/>
    <property type="match status" value="1"/>
</dbReference>
<proteinExistence type="predicted"/>
<dbReference type="SUPFAM" id="SSF51004">
    <property type="entry name" value="C-terminal (heme d1) domain of cytochrome cd1-nitrite reductase"/>
    <property type="match status" value="1"/>
</dbReference>
<evidence type="ECO:0008006" key="4">
    <source>
        <dbReference type="Google" id="ProtNLM"/>
    </source>
</evidence>
<dbReference type="Proteomes" id="UP000442533">
    <property type="component" value="Unassembled WGS sequence"/>
</dbReference>
<dbReference type="Gene3D" id="2.130.10.10">
    <property type="entry name" value="YVTN repeat-like/Quinoprotein amine dehydrogenase"/>
    <property type="match status" value="1"/>
</dbReference>
<keyword evidence="3" id="KW-1185">Reference proteome</keyword>
<accession>A0A844H5L1</accession>
<evidence type="ECO:0000313" key="2">
    <source>
        <dbReference type="EMBL" id="MTH36289.1"/>
    </source>
</evidence>
<dbReference type="InterPro" id="IPR051200">
    <property type="entry name" value="Host-pathogen_enzymatic-act"/>
</dbReference>
<name>A0A844H5L1_9RHOB</name>